<evidence type="ECO:0000259" key="1">
    <source>
        <dbReference type="Pfam" id="PF13280"/>
    </source>
</evidence>
<protein>
    <recommendedName>
        <fullName evidence="1">WYL domain-containing protein</fullName>
    </recommendedName>
</protein>
<sequence length="59" mass="6873">MTAREPVTIIYMGKNENMTERTVLVKYVSPGMIRAFCLNRQKMRTFRVDRILAAVPARK</sequence>
<dbReference type="AlphaFoldDB" id="A0A1Q8Q991"/>
<evidence type="ECO:0000313" key="3">
    <source>
        <dbReference type="Proteomes" id="UP000185568"/>
    </source>
</evidence>
<name>A0A1Q8Q991_9BACI</name>
<evidence type="ECO:0000313" key="2">
    <source>
        <dbReference type="EMBL" id="OLN23862.1"/>
    </source>
</evidence>
<dbReference type="InterPro" id="IPR026881">
    <property type="entry name" value="WYL_dom"/>
</dbReference>
<proteinExistence type="predicted"/>
<comment type="caution">
    <text evidence="2">The sequence shown here is derived from an EMBL/GenBank/DDBJ whole genome shotgun (WGS) entry which is preliminary data.</text>
</comment>
<gene>
    <name evidence="2" type="ORF">BTO30_02665</name>
</gene>
<dbReference type="Proteomes" id="UP000185568">
    <property type="component" value="Unassembled WGS sequence"/>
</dbReference>
<dbReference type="STRING" id="1714264.BTO30_02665"/>
<accession>A0A1Q8Q991</accession>
<organism evidence="2 3">
    <name type="scientific">Domibacillus antri</name>
    <dbReference type="NCBI Taxonomy" id="1714264"/>
    <lineage>
        <taxon>Bacteria</taxon>
        <taxon>Bacillati</taxon>
        <taxon>Bacillota</taxon>
        <taxon>Bacilli</taxon>
        <taxon>Bacillales</taxon>
        <taxon>Bacillaceae</taxon>
        <taxon>Domibacillus</taxon>
    </lineage>
</organism>
<keyword evidence="3" id="KW-1185">Reference proteome</keyword>
<feature type="domain" description="WYL" evidence="1">
    <location>
        <begin position="4"/>
        <end position="54"/>
    </location>
</feature>
<dbReference type="Pfam" id="PF13280">
    <property type="entry name" value="WYL"/>
    <property type="match status" value="1"/>
</dbReference>
<reference evidence="2 3" key="1">
    <citation type="submission" date="2016-12" db="EMBL/GenBank/DDBJ databases">
        <title>Domibacillus antri genome sequencing.</title>
        <authorList>
            <person name="Verma A."/>
            <person name="Krishnamurthi S."/>
        </authorList>
    </citation>
    <scope>NUCLEOTIDE SEQUENCE [LARGE SCALE GENOMIC DNA]</scope>
    <source>
        <strain evidence="2 3">XD80</strain>
    </source>
</reference>
<dbReference type="EMBL" id="MSDU01000004">
    <property type="protein sequence ID" value="OLN23862.1"/>
    <property type="molecule type" value="Genomic_DNA"/>
</dbReference>